<dbReference type="InterPro" id="IPR001054">
    <property type="entry name" value="A/G_cyclase"/>
</dbReference>
<evidence type="ECO:0000313" key="5">
    <source>
        <dbReference type="Proteomes" id="UP000001933"/>
    </source>
</evidence>
<dbReference type="InterPro" id="IPR011006">
    <property type="entry name" value="CheY-like_superfamily"/>
</dbReference>
<name>Q2LSB8_SYNAS</name>
<dbReference type="Pfam" id="PF00211">
    <property type="entry name" value="Guanylate_cyc"/>
    <property type="match status" value="1"/>
</dbReference>
<protein>
    <submittedName>
        <fullName evidence="4">Adenylate and guanylate cyclase catalytic domain protein</fullName>
    </submittedName>
</protein>
<dbReference type="PANTHER" id="PTHR43081">
    <property type="entry name" value="ADENYLATE CYCLASE, TERMINAL-DIFFERENTIATION SPECIFIC-RELATED"/>
    <property type="match status" value="1"/>
</dbReference>
<feature type="domain" description="Response regulatory" evidence="2">
    <location>
        <begin position="5"/>
        <end position="121"/>
    </location>
</feature>
<dbReference type="InterPro" id="IPR001789">
    <property type="entry name" value="Sig_transdc_resp-reg_receiver"/>
</dbReference>
<accession>Q2LSB8</accession>
<dbReference type="InParanoid" id="Q2LSB8"/>
<dbReference type="KEGG" id="sat:SYN_01363"/>
<evidence type="ECO:0000259" key="3">
    <source>
        <dbReference type="PROSITE" id="PS50125"/>
    </source>
</evidence>
<keyword evidence="1" id="KW-0597">Phosphoprotein</keyword>
<dbReference type="Gene3D" id="3.30.70.1230">
    <property type="entry name" value="Nucleotide cyclase"/>
    <property type="match status" value="1"/>
</dbReference>
<dbReference type="EMBL" id="CP000252">
    <property type="protein sequence ID" value="ABC76981.1"/>
    <property type="molecule type" value="Genomic_DNA"/>
</dbReference>
<dbReference type="AlphaFoldDB" id="Q2LSB8"/>
<dbReference type="InterPro" id="IPR029787">
    <property type="entry name" value="Nucleotide_cyclase"/>
</dbReference>
<sequence length="334" mass="37505">MKMNYLMVVDDEEGVRRSLRKVLAKDGYEVITAETGEEALKIVADRKHDLETVISDFKMPGMDGLQTLVEIGRMNSEITRIMLTGYATMESAIAAVNAGIDGFLTKPFENIEIRAKVREYNIKKRLKSFVSVQILNELQKGNRTIAPRRQKVSVLFSDIRGFSEIAEKMSAQELADMMNDNYFEPLDNIVYECDGTLDKHIGDSIMGVFGSPLSHDDDSYRAVSCAIRMKETMKAVNENLPGNRYFNIGIGISTGEAMAGIFGSSHKKEYTVFGPTVNLASRLEKLAQENQILICEETYQQVRDLVSAEPVYSSTEIKGIERKINIYSVIDHIK</sequence>
<dbReference type="PROSITE" id="PS50110">
    <property type="entry name" value="RESPONSE_REGULATORY"/>
    <property type="match status" value="1"/>
</dbReference>
<feature type="modified residue" description="4-aspartylphosphate" evidence="1">
    <location>
        <position position="56"/>
    </location>
</feature>
<dbReference type="PROSITE" id="PS50125">
    <property type="entry name" value="GUANYLATE_CYCLASE_2"/>
    <property type="match status" value="1"/>
</dbReference>
<dbReference type="STRING" id="56780.SYN_01363"/>
<dbReference type="SMART" id="SM00044">
    <property type="entry name" value="CYCc"/>
    <property type="match status" value="1"/>
</dbReference>
<organism evidence="4 5">
    <name type="scientific">Syntrophus aciditrophicus (strain SB)</name>
    <dbReference type="NCBI Taxonomy" id="56780"/>
    <lineage>
        <taxon>Bacteria</taxon>
        <taxon>Pseudomonadati</taxon>
        <taxon>Thermodesulfobacteriota</taxon>
        <taxon>Syntrophia</taxon>
        <taxon>Syntrophales</taxon>
        <taxon>Syntrophaceae</taxon>
        <taxon>Syntrophus</taxon>
    </lineage>
</organism>
<dbReference type="SUPFAM" id="SSF52172">
    <property type="entry name" value="CheY-like"/>
    <property type="match status" value="1"/>
</dbReference>
<dbReference type="GO" id="GO:0000160">
    <property type="term" value="P:phosphorelay signal transduction system"/>
    <property type="evidence" value="ECO:0007669"/>
    <property type="project" value="InterPro"/>
</dbReference>
<dbReference type="PANTHER" id="PTHR43081:SF1">
    <property type="entry name" value="ADENYLATE CYCLASE, TERMINAL-DIFFERENTIATION SPECIFIC"/>
    <property type="match status" value="1"/>
</dbReference>
<dbReference type="Gene3D" id="3.40.50.2300">
    <property type="match status" value="1"/>
</dbReference>
<dbReference type="Pfam" id="PF00072">
    <property type="entry name" value="Response_reg"/>
    <property type="match status" value="1"/>
</dbReference>
<evidence type="ECO:0000259" key="2">
    <source>
        <dbReference type="PROSITE" id="PS50110"/>
    </source>
</evidence>
<proteinExistence type="predicted"/>
<dbReference type="InterPro" id="IPR050697">
    <property type="entry name" value="Adenylyl/Guanylyl_Cyclase_3/4"/>
</dbReference>
<dbReference type="SMART" id="SM00448">
    <property type="entry name" value="REC"/>
    <property type="match status" value="1"/>
</dbReference>
<dbReference type="GO" id="GO:0004016">
    <property type="term" value="F:adenylate cyclase activity"/>
    <property type="evidence" value="ECO:0007669"/>
    <property type="project" value="UniProtKB-ARBA"/>
</dbReference>
<dbReference type="Proteomes" id="UP000001933">
    <property type="component" value="Chromosome"/>
</dbReference>
<keyword evidence="5" id="KW-1185">Reference proteome</keyword>
<feature type="domain" description="Guanylate cyclase" evidence="3">
    <location>
        <begin position="153"/>
        <end position="284"/>
    </location>
</feature>
<dbReference type="SUPFAM" id="SSF55073">
    <property type="entry name" value="Nucleotide cyclase"/>
    <property type="match status" value="1"/>
</dbReference>
<dbReference type="HOGENOM" id="CLU_000445_110_0_7"/>
<gene>
    <name evidence="4" type="ORF">SYN_01363</name>
</gene>
<dbReference type="GO" id="GO:0009190">
    <property type="term" value="P:cyclic nucleotide biosynthetic process"/>
    <property type="evidence" value="ECO:0007669"/>
    <property type="project" value="InterPro"/>
</dbReference>
<dbReference type="eggNOG" id="COG2114">
    <property type="taxonomic scope" value="Bacteria"/>
</dbReference>
<reference evidence="4 5" key="1">
    <citation type="journal article" date="2007" name="Proc. Natl. Acad. Sci. U.S.A.">
        <title>The genome of Syntrophus aciditrophicus: life at the thermodynamic limit of microbial growth.</title>
        <authorList>
            <person name="McInerney M.J."/>
            <person name="Rohlin L."/>
            <person name="Mouttaki H."/>
            <person name="Kim U."/>
            <person name="Krupp R.S."/>
            <person name="Rios-Hernandez L."/>
            <person name="Sieber J."/>
            <person name="Struchtemeyer C.G."/>
            <person name="Bhattacharyya A."/>
            <person name="Campbell J.W."/>
            <person name="Gunsalus R.P."/>
        </authorList>
    </citation>
    <scope>NUCLEOTIDE SEQUENCE [LARGE SCALE GENOMIC DNA]</scope>
    <source>
        <strain evidence="4 5">SB</strain>
    </source>
</reference>
<dbReference type="eggNOG" id="COG2204">
    <property type="taxonomic scope" value="Bacteria"/>
</dbReference>
<dbReference type="CDD" id="cd07302">
    <property type="entry name" value="CHD"/>
    <property type="match status" value="1"/>
</dbReference>
<evidence type="ECO:0000313" key="4">
    <source>
        <dbReference type="EMBL" id="ABC76981.1"/>
    </source>
</evidence>
<evidence type="ECO:0000256" key="1">
    <source>
        <dbReference type="PROSITE-ProRule" id="PRU00169"/>
    </source>
</evidence>